<keyword evidence="2" id="KW-1185">Reference proteome</keyword>
<evidence type="ECO:0000313" key="2">
    <source>
        <dbReference type="Proteomes" id="UP000324222"/>
    </source>
</evidence>
<dbReference type="AlphaFoldDB" id="A0A5B7JAA5"/>
<comment type="caution">
    <text evidence="1">The sequence shown here is derived from an EMBL/GenBank/DDBJ whole genome shotgun (WGS) entry which is preliminary data.</text>
</comment>
<proteinExistence type="predicted"/>
<evidence type="ECO:0000313" key="1">
    <source>
        <dbReference type="EMBL" id="MPC90387.1"/>
    </source>
</evidence>
<dbReference type="Proteomes" id="UP000324222">
    <property type="component" value="Unassembled WGS sequence"/>
</dbReference>
<name>A0A5B7JAA5_PORTR</name>
<protein>
    <submittedName>
        <fullName evidence="1">Uncharacterized protein</fullName>
    </submittedName>
</protein>
<dbReference type="EMBL" id="VSRR010084200">
    <property type="protein sequence ID" value="MPC90387.1"/>
    <property type="molecule type" value="Genomic_DNA"/>
</dbReference>
<accession>A0A5B7JAA5</accession>
<sequence>MWRYLRDQCPSLSSSRRPTTCIYRPFAVCVAAFIFVKRECSARLFLTRICL</sequence>
<reference evidence="1 2" key="1">
    <citation type="submission" date="2019-05" db="EMBL/GenBank/DDBJ databases">
        <title>Another draft genome of Portunus trituberculatus and its Hox gene families provides insights of decapod evolution.</title>
        <authorList>
            <person name="Jeong J.-H."/>
            <person name="Song I."/>
            <person name="Kim S."/>
            <person name="Choi T."/>
            <person name="Kim D."/>
            <person name="Ryu S."/>
            <person name="Kim W."/>
        </authorList>
    </citation>
    <scope>NUCLEOTIDE SEQUENCE [LARGE SCALE GENOMIC DNA]</scope>
    <source>
        <tissue evidence="1">Muscle</tissue>
    </source>
</reference>
<organism evidence="1 2">
    <name type="scientific">Portunus trituberculatus</name>
    <name type="common">Swimming crab</name>
    <name type="synonym">Neptunus trituberculatus</name>
    <dbReference type="NCBI Taxonomy" id="210409"/>
    <lineage>
        <taxon>Eukaryota</taxon>
        <taxon>Metazoa</taxon>
        <taxon>Ecdysozoa</taxon>
        <taxon>Arthropoda</taxon>
        <taxon>Crustacea</taxon>
        <taxon>Multicrustacea</taxon>
        <taxon>Malacostraca</taxon>
        <taxon>Eumalacostraca</taxon>
        <taxon>Eucarida</taxon>
        <taxon>Decapoda</taxon>
        <taxon>Pleocyemata</taxon>
        <taxon>Brachyura</taxon>
        <taxon>Eubrachyura</taxon>
        <taxon>Portunoidea</taxon>
        <taxon>Portunidae</taxon>
        <taxon>Portuninae</taxon>
        <taxon>Portunus</taxon>
    </lineage>
</organism>
<gene>
    <name evidence="1" type="ORF">E2C01_085370</name>
</gene>